<dbReference type="SUPFAM" id="SSF55068">
    <property type="entry name" value="Peptide methionine sulfoxide reductase"/>
    <property type="match status" value="1"/>
</dbReference>
<dbReference type="InterPro" id="IPR036509">
    <property type="entry name" value="Met_Sox_Rdtase_MsrA_sf"/>
</dbReference>
<dbReference type="AlphaFoldDB" id="A0A9D1KUM9"/>
<dbReference type="PROSITE" id="PS51790">
    <property type="entry name" value="MSRB"/>
    <property type="match status" value="1"/>
</dbReference>
<accession>A0A9D1KUM9</accession>
<dbReference type="PANTHER" id="PTHR43774:SF1">
    <property type="entry name" value="PEPTIDE METHIONINE SULFOXIDE REDUCTASE MSRA 2"/>
    <property type="match status" value="1"/>
</dbReference>
<sequence length="290" mass="32877">MKPATEPLTPLEQQVIEHKATEVPFTGKYVDLFAPGMYHCRRCGAALYRSQDKFDAHCGWPAFDAAIPGAVREIPDADGVRTESVCAACGAHLGHVFSGEGWTERNTRYCINSMSMVFVPQMDPRAEASPVEVAVLASGCFWGTEYWLSRLEGVLSTEVGYAGGWLRQPSYQEVKTGGTGHLECVRVVFDPAKVSYRQVLRQYFNTFDFEQADGQGPDIGPQYRSAIFYTDLEQKHQAEQVLDELREKGYRPVTQLRPLDVFYPEQQDCHRHYYDKTGDTPYCHLWREVL</sequence>
<comment type="catalytic activity">
    <reaction evidence="6 7">
        <text>[thioredoxin]-disulfide + L-methionine + H2O = L-methionine (S)-S-oxide + [thioredoxin]-dithiol</text>
        <dbReference type="Rhea" id="RHEA:19993"/>
        <dbReference type="Rhea" id="RHEA-COMP:10698"/>
        <dbReference type="Rhea" id="RHEA-COMP:10700"/>
        <dbReference type="ChEBI" id="CHEBI:15377"/>
        <dbReference type="ChEBI" id="CHEBI:29950"/>
        <dbReference type="ChEBI" id="CHEBI:50058"/>
        <dbReference type="ChEBI" id="CHEBI:57844"/>
        <dbReference type="ChEBI" id="CHEBI:58772"/>
        <dbReference type="EC" id="1.8.4.11"/>
    </reaction>
</comment>
<feature type="active site" evidence="7">
    <location>
        <position position="140"/>
    </location>
</feature>
<dbReference type="Gene3D" id="3.30.1060.10">
    <property type="entry name" value="Peptide methionine sulphoxide reductase MsrA"/>
    <property type="match status" value="1"/>
</dbReference>
<keyword evidence="2" id="KW-0511">Multifunctional enzyme</keyword>
<comment type="similarity">
    <text evidence="7">Belongs to the MsrA Met sulfoxide reductase family.</text>
</comment>
<evidence type="ECO:0000256" key="7">
    <source>
        <dbReference type="HAMAP-Rule" id="MF_01401"/>
    </source>
</evidence>
<dbReference type="InterPro" id="IPR002569">
    <property type="entry name" value="Met_Sox_Rdtase_MsrA_dom"/>
</dbReference>
<evidence type="ECO:0000256" key="5">
    <source>
        <dbReference type="ARBA" id="ARBA00048488"/>
    </source>
</evidence>
<keyword evidence="1 7" id="KW-0560">Oxidoreductase</keyword>
<evidence type="ECO:0000313" key="10">
    <source>
        <dbReference type="Proteomes" id="UP000824161"/>
    </source>
</evidence>
<proteinExistence type="inferred from homology"/>
<dbReference type="EC" id="1.8.4.11" evidence="7"/>
<evidence type="ECO:0000256" key="2">
    <source>
        <dbReference type="ARBA" id="ARBA00023268"/>
    </source>
</evidence>
<dbReference type="EMBL" id="DVLY01000129">
    <property type="protein sequence ID" value="HIT98225.1"/>
    <property type="molecule type" value="Genomic_DNA"/>
</dbReference>
<dbReference type="Pfam" id="PF01641">
    <property type="entry name" value="SelR"/>
    <property type="match status" value="1"/>
</dbReference>
<dbReference type="PANTHER" id="PTHR43774">
    <property type="entry name" value="PEPTIDE METHIONINE SULFOXIDE REDUCTASE"/>
    <property type="match status" value="1"/>
</dbReference>
<dbReference type="SUPFAM" id="SSF51316">
    <property type="entry name" value="Mss4-like"/>
    <property type="match status" value="1"/>
</dbReference>
<reference evidence="9" key="2">
    <citation type="journal article" date="2021" name="PeerJ">
        <title>Extensive microbial diversity within the chicken gut microbiome revealed by metagenomics and culture.</title>
        <authorList>
            <person name="Gilroy R."/>
            <person name="Ravi A."/>
            <person name="Getino M."/>
            <person name="Pursley I."/>
            <person name="Horton D.L."/>
            <person name="Alikhan N.F."/>
            <person name="Baker D."/>
            <person name="Gharbi K."/>
            <person name="Hall N."/>
            <person name="Watson M."/>
            <person name="Adriaenssens E.M."/>
            <person name="Foster-Nyarko E."/>
            <person name="Jarju S."/>
            <person name="Secka A."/>
            <person name="Antonio M."/>
            <person name="Oren A."/>
            <person name="Chaudhuri R.R."/>
            <person name="La Ragione R."/>
            <person name="Hildebrand F."/>
            <person name="Pallen M.J."/>
        </authorList>
    </citation>
    <scope>NUCLEOTIDE SEQUENCE</scope>
    <source>
        <strain evidence="9">1383</strain>
    </source>
</reference>
<evidence type="ECO:0000313" key="9">
    <source>
        <dbReference type="EMBL" id="HIT98225.1"/>
    </source>
</evidence>
<dbReference type="HAMAP" id="MF_01401">
    <property type="entry name" value="MsrA"/>
    <property type="match status" value="1"/>
</dbReference>
<comment type="catalytic activity">
    <reaction evidence="4 7">
        <text>L-methionyl-[protein] + [thioredoxin]-disulfide + H2O = L-methionyl-(S)-S-oxide-[protein] + [thioredoxin]-dithiol</text>
        <dbReference type="Rhea" id="RHEA:14217"/>
        <dbReference type="Rhea" id="RHEA-COMP:10698"/>
        <dbReference type="Rhea" id="RHEA-COMP:10700"/>
        <dbReference type="Rhea" id="RHEA-COMP:12313"/>
        <dbReference type="Rhea" id="RHEA-COMP:12315"/>
        <dbReference type="ChEBI" id="CHEBI:15377"/>
        <dbReference type="ChEBI" id="CHEBI:16044"/>
        <dbReference type="ChEBI" id="CHEBI:29950"/>
        <dbReference type="ChEBI" id="CHEBI:44120"/>
        <dbReference type="ChEBI" id="CHEBI:50058"/>
        <dbReference type="EC" id="1.8.4.11"/>
    </reaction>
</comment>
<dbReference type="Pfam" id="PF01625">
    <property type="entry name" value="PMSR"/>
    <property type="match status" value="1"/>
</dbReference>
<comment type="function">
    <text evidence="3 7">Has an important function as a repair enzyme for proteins that have been inactivated by oxidation. Catalyzes the reversible oxidation-reduction of methionine sulfoxide in proteins to methionine.</text>
</comment>
<dbReference type="InterPro" id="IPR002579">
    <property type="entry name" value="Met_Sox_Rdtase_MsrB_dom"/>
</dbReference>
<name>A0A9D1KUM9_9FLAO</name>
<dbReference type="GO" id="GO:0033743">
    <property type="term" value="F:peptide-methionine (R)-S-oxide reductase activity"/>
    <property type="evidence" value="ECO:0007669"/>
    <property type="project" value="UniProtKB-EC"/>
</dbReference>
<evidence type="ECO:0000256" key="6">
    <source>
        <dbReference type="ARBA" id="ARBA00048782"/>
    </source>
</evidence>
<evidence type="ECO:0000256" key="3">
    <source>
        <dbReference type="ARBA" id="ARBA00024679"/>
    </source>
</evidence>
<dbReference type="InterPro" id="IPR011057">
    <property type="entry name" value="Mss4-like_sf"/>
</dbReference>
<evidence type="ECO:0000259" key="8">
    <source>
        <dbReference type="PROSITE" id="PS51790"/>
    </source>
</evidence>
<dbReference type="NCBIfam" id="NF004042">
    <property type="entry name" value="PRK05550.1"/>
    <property type="match status" value="1"/>
</dbReference>
<protein>
    <recommendedName>
        <fullName evidence="7">Peptide methionine sulfoxide reductase MsrA</fullName>
        <shortName evidence="7">Protein-methionine-S-oxide reductase</shortName>
        <ecNumber evidence="7">1.8.4.11</ecNumber>
    </recommendedName>
    <alternativeName>
        <fullName evidence="7">Peptide-methionine (S)-S-oxide reductase</fullName>
        <shortName evidence="7">Peptide Met(O) reductase</shortName>
    </alternativeName>
</protein>
<organism evidence="9 10">
    <name type="scientific">Candidatus Merdimorpha stercoravium</name>
    <dbReference type="NCBI Taxonomy" id="2840863"/>
    <lineage>
        <taxon>Bacteria</taxon>
        <taxon>Pseudomonadati</taxon>
        <taxon>Bacteroidota</taxon>
        <taxon>Flavobacteriia</taxon>
        <taxon>Flavobacteriales</taxon>
        <taxon>Candidatus Merdimorpha</taxon>
    </lineage>
</organism>
<dbReference type="Proteomes" id="UP000824161">
    <property type="component" value="Unassembled WGS sequence"/>
</dbReference>
<dbReference type="NCBIfam" id="NF004036">
    <property type="entry name" value="PRK05508.1"/>
    <property type="match status" value="1"/>
</dbReference>
<gene>
    <name evidence="7" type="primary">msrA</name>
    <name evidence="9" type="ORF">IAC44_05225</name>
</gene>
<evidence type="ECO:0000256" key="1">
    <source>
        <dbReference type="ARBA" id="ARBA00023002"/>
    </source>
</evidence>
<comment type="catalytic activity">
    <reaction evidence="5">
        <text>L-methionyl-[protein] + [thioredoxin]-disulfide + H2O = L-methionyl-(R)-S-oxide-[protein] + [thioredoxin]-dithiol</text>
        <dbReference type="Rhea" id="RHEA:24164"/>
        <dbReference type="Rhea" id="RHEA-COMP:10698"/>
        <dbReference type="Rhea" id="RHEA-COMP:10700"/>
        <dbReference type="Rhea" id="RHEA-COMP:12313"/>
        <dbReference type="Rhea" id="RHEA-COMP:12314"/>
        <dbReference type="ChEBI" id="CHEBI:15377"/>
        <dbReference type="ChEBI" id="CHEBI:16044"/>
        <dbReference type="ChEBI" id="CHEBI:29950"/>
        <dbReference type="ChEBI" id="CHEBI:45764"/>
        <dbReference type="ChEBI" id="CHEBI:50058"/>
        <dbReference type="EC" id="1.8.4.12"/>
    </reaction>
</comment>
<reference evidence="9" key="1">
    <citation type="submission" date="2020-10" db="EMBL/GenBank/DDBJ databases">
        <authorList>
            <person name="Gilroy R."/>
        </authorList>
    </citation>
    <scope>NUCLEOTIDE SEQUENCE</scope>
    <source>
        <strain evidence="9">1383</strain>
    </source>
</reference>
<feature type="domain" description="MsrB" evidence="8">
    <location>
        <begin position="1"/>
        <end position="121"/>
    </location>
</feature>
<dbReference type="Gene3D" id="2.170.150.20">
    <property type="entry name" value="Peptide methionine sulfoxide reductase"/>
    <property type="match status" value="1"/>
</dbReference>
<comment type="caution">
    <text evidence="9">The sequence shown here is derived from an EMBL/GenBank/DDBJ whole genome shotgun (WGS) entry which is preliminary data.</text>
</comment>
<dbReference type="GO" id="GO:0008113">
    <property type="term" value="F:peptide-methionine (S)-S-oxide reductase activity"/>
    <property type="evidence" value="ECO:0007669"/>
    <property type="project" value="UniProtKB-UniRule"/>
</dbReference>
<dbReference type="NCBIfam" id="TIGR00401">
    <property type="entry name" value="msrA"/>
    <property type="match status" value="1"/>
</dbReference>
<evidence type="ECO:0000256" key="4">
    <source>
        <dbReference type="ARBA" id="ARBA00047806"/>
    </source>
</evidence>